<dbReference type="PANTHER" id="PTHR11373">
    <property type="entry name" value="DEOXYNUCLEOSIDE TRIPHOSPHATE TRIPHOSPHOHYDROLASE"/>
    <property type="match status" value="1"/>
</dbReference>
<proteinExistence type="predicted"/>
<dbReference type="AlphaFoldDB" id="A0A2H3NJ75"/>
<dbReference type="SUPFAM" id="SSF109604">
    <property type="entry name" value="HD-domain/PDEase-like"/>
    <property type="match status" value="1"/>
</dbReference>
<protein>
    <submittedName>
        <fullName evidence="2">HD family phosphohydrolase</fullName>
    </submittedName>
</protein>
<dbReference type="Gene3D" id="1.10.3210.10">
    <property type="entry name" value="Hypothetical protein af1432"/>
    <property type="match status" value="1"/>
</dbReference>
<dbReference type="InterPro" id="IPR003607">
    <property type="entry name" value="HD/PDEase_dom"/>
</dbReference>
<gene>
    <name evidence="2" type="ORF">CRI93_12245</name>
</gene>
<dbReference type="InterPro" id="IPR045509">
    <property type="entry name" value="HD_assoc_2"/>
</dbReference>
<keyword evidence="2" id="KW-0378">Hydrolase</keyword>
<dbReference type="Pfam" id="PF19276">
    <property type="entry name" value="HD_assoc_2"/>
    <property type="match status" value="1"/>
</dbReference>
<name>A0A2H3NJ75_9BACT</name>
<evidence type="ECO:0000259" key="1">
    <source>
        <dbReference type="SMART" id="SM00471"/>
    </source>
</evidence>
<dbReference type="EMBL" id="PDEP01000012">
    <property type="protein sequence ID" value="PEN05701.1"/>
    <property type="molecule type" value="Genomic_DNA"/>
</dbReference>
<organism evidence="2 3">
    <name type="scientific">Longimonas halophila</name>
    <dbReference type="NCBI Taxonomy" id="1469170"/>
    <lineage>
        <taxon>Bacteria</taxon>
        <taxon>Pseudomonadati</taxon>
        <taxon>Rhodothermota</taxon>
        <taxon>Rhodothermia</taxon>
        <taxon>Rhodothermales</taxon>
        <taxon>Salisaetaceae</taxon>
        <taxon>Longimonas</taxon>
    </lineage>
</organism>
<keyword evidence="3" id="KW-1185">Reference proteome</keyword>
<dbReference type="OrthoDB" id="9803619at2"/>
<accession>A0A2H3NJ75</accession>
<sequence>MALIQTPEVQRLRRIRQLGVGHLVFPGAEHTRFNHALGALALMHDALTSLSNKGTPISPEEHTAALAAALLHDVGHGAFSHTLEHELIQDFHHEAMSRVLLVHLNNRFDGALDDAIAIFDGTYERPWMHQLVSSQLDMDRLDYLRRDAFYTGVAEGEVGVQRLIKTLRVHPLAGGPDARLTVEGKGIYAVENFLISRRLMYWQVYLHKTVLAGDRVLHAALRRARRHLRAGSEVARTIRQGSRSLCFFLEHAITADQLDTEAVRTHYCQLDDTDVLFSLKQWMQAEDPVLADLARRFINRDFFRVTFLGDAPGTAQQEAWAATVRRWLLDEGLSTRDTVEDDLPFYLHVDRSRHAAYATNHDPIAILDRSGALRELSEMADTASIAGLDDTVVKPYVSYPKSAGVVIDEASG</sequence>
<evidence type="ECO:0000313" key="2">
    <source>
        <dbReference type="EMBL" id="PEN05701.1"/>
    </source>
</evidence>
<dbReference type="PANTHER" id="PTHR11373:SF4">
    <property type="entry name" value="DEOXYNUCLEOSIDE TRIPHOSPHATE TRIPHOSPHOHYDROLASE SAMHD1"/>
    <property type="match status" value="1"/>
</dbReference>
<dbReference type="InterPro" id="IPR050135">
    <property type="entry name" value="dGTPase-like"/>
</dbReference>
<feature type="domain" description="HD/PDEase" evidence="1">
    <location>
        <begin position="28"/>
        <end position="153"/>
    </location>
</feature>
<dbReference type="InterPro" id="IPR006674">
    <property type="entry name" value="HD_domain"/>
</dbReference>
<reference evidence="2 3" key="1">
    <citation type="submission" date="2017-10" db="EMBL/GenBank/DDBJ databases">
        <title>Draft genome of Longimonas halophila.</title>
        <authorList>
            <person name="Goh K.M."/>
            <person name="Shamsir M.S."/>
            <person name="Lim S.W."/>
        </authorList>
    </citation>
    <scope>NUCLEOTIDE SEQUENCE [LARGE SCALE GENOMIC DNA]</scope>
    <source>
        <strain evidence="2 3">KCTC 42399</strain>
    </source>
</reference>
<dbReference type="GO" id="GO:0006203">
    <property type="term" value="P:dGTP catabolic process"/>
    <property type="evidence" value="ECO:0007669"/>
    <property type="project" value="TreeGrafter"/>
</dbReference>
<dbReference type="Pfam" id="PF01966">
    <property type="entry name" value="HD"/>
    <property type="match status" value="1"/>
</dbReference>
<comment type="caution">
    <text evidence="2">The sequence shown here is derived from an EMBL/GenBank/DDBJ whole genome shotgun (WGS) entry which is preliminary data.</text>
</comment>
<dbReference type="Proteomes" id="UP000221024">
    <property type="component" value="Unassembled WGS sequence"/>
</dbReference>
<dbReference type="SMART" id="SM00471">
    <property type="entry name" value="HDc"/>
    <property type="match status" value="1"/>
</dbReference>
<evidence type="ECO:0000313" key="3">
    <source>
        <dbReference type="Proteomes" id="UP000221024"/>
    </source>
</evidence>
<dbReference type="GO" id="GO:0008832">
    <property type="term" value="F:dGTPase activity"/>
    <property type="evidence" value="ECO:0007669"/>
    <property type="project" value="TreeGrafter"/>
</dbReference>